<feature type="non-terminal residue" evidence="2">
    <location>
        <position position="1"/>
    </location>
</feature>
<feature type="non-terminal residue" evidence="2">
    <location>
        <position position="107"/>
    </location>
</feature>
<comment type="caution">
    <text evidence="2">The sequence shown here is derived from an EMBL/GenBank/DDBJ whole genome shotgun (WGS) entry which is preliminary data.</text>
</comment>
<feature type="domain" description="SMC hinge" evidence="1">
    <location>
        <begin position="9"/>
        <end position="48"/>
    </location>
</feature>
<dbReference type="Pfam" id="PF06470">
    <property type="entry name" value="SMC_hinge"/>
    <property type="match status" value="1"/>
</dbReference>
<dbReference type="GO" id="GO:0005694">
    <property type="term" value="C:chromosome"/>
    <property type="evidence" value="ECO:0007669"/>
    <property type="project" value="InterPro"/>
</dbReference>
<dbReference type="Gene3D" id="3.30.70.1620">
    <property type="match status" value="1"/>
</dbReference>
<name>A0AAD7ZMB7_DIPPU</name>
<dbReference type="GO" id="GO:0005524">
    <property type="term" value="F:ATP binding"/>
    <property type="evidence" value="ECO:0007669"/>
    <property type="project" value="InterPro"/>
</dbReference>
<gene>
    <name evidence="2" type="ORF">L9F63_022643</name>
</gene>
<dbReference type="PANTHER" id="PTHR18937">
    <property type="entry name" value="STRUCTURAL MAINTENANCE OF CHROMOSOMES SMC FAMILY MEMBER"/>
    <property type="match status" value="1"/>
</dbReference>
<sequence length="107" mass="12122">DIGRNMGRNVKLLLDVINCRYPYVEPAVRFAVSNTLVCDDMDVATYLAYEYEAPQRHDVVTLDGTHIKKNGIVSVGKRSLSRTARMLSAVMLGCFPKLRMEPSQKFR</sequence>
<dbReference type="EMBL" id="JASPKZ010007691">
    <property type="protein sequence ID" value="KAJ9583027.1"/>
    <property type="molecule type" value="Genomic_DNA"/>
</dbReference>
<evidence type="ECO:0000259" key="1">
    <source>
        <dbReference type="Pfam" id="PF06470"/>
    </source>
</evidence>
<evidence type="ECO:0000313" key="3">
    <source>
        <dbReference type="Proteomes" id="UP001233999"/>
    </source>
</evidence>
<dbReference type="SUPFAM" id="SSF75553">
    <property type="entry name" value="Smc hinge domain"/>
    <property type="match status" value="1"/>
</dbReference>
<keyword evidence="3" id="KW-1185">Reference proteome</keyword>
<dbReference type="GO" id="GO:0051276">
    <property type="term" value="P:chromosome organization"/>
    <property type="evidence" value="ECO:0007669"/>
    <property type="project" value="InterPro"/>
</dbReference>
<dbReference type="InterPro" id="IPR036277">
    <property type="entry name" value="SMC_hinge_sf"/>
</dbReference>
<organism evidence="2 3">
    <name type="scientific">Diploptera punctata</name>
    <name type="common">Pacific beetle cockroach</name>
    <dbReference type="NCBI Taxonomy" id="6984"/>
    <lineage>
        <taxon>Eukaryota</taxon>
        <taxon>Metazoa</taxon>
        <taxon>Ecdysozoa</taxon>
        <taxon>Arthropoda</taxon>
        <taxon>Hexapoda</taxon>
        <taxon>Insecta</taxon>
        <taxon>Pterygota</taxon>
        <taxon>Neoptera</taxon>
        <taxon>Polyneoptera</taxon>
        <taxon>Dictyoptera</taxon>
        <taxon>Blattodea</taxon>
        <taxon>Blaberoidea</taxon>
        <taxon>Blaberidae</taxon>
        <taxon>Diplopterinae</taxon>
        <taxon>Diploptera</taxon>
    </lineage>
</organism>
<dbReference type="InterPro" id="IPR010935">
    <property type="entry name" value="SMC_hinge"/>
</dbReference>
<accession>A0AAD7ZMB7</accession>
<proteinExistence type="predicted"/>
<reference evidence="2" key="2">
    <citation type="submission" date="2023-05" db="EMBL/GenBank/DDBJ databases">
        <authorList>
            <person name="Fouks B."/>
        </authorList>
    </citation>
    <scope>NUCLEOTIDE SEQUENCE</scope>
    <source>
        <strain evidence="2">Stay&amp;Tobe</strain>
        <tissue evidence="2">Testes</tissue>
    </source>
</reference>
<dbReference type="AlphaFoldDB" id="A0AAD7ZMB7"/>
<reference evidence="2" key="1">
    <citation type="journal article" date="2023" name="IScience">
        <title>Live-bearing cockroach genome reveals convergent evolutionary mechanisms linked to viviparity in insects and beyond.</title>
        <authorList>
            <person name="Fouks B."/>
            <person name="Harrison M.C."/>
            <person name="Mikhailova A.A."/>
            <person name="Marchal E."/>
            <person name="English S."/>
            <person name="Carruthers M."/>
            <person name="Jennings E.C."/>
            <person name="Chiamaka E.L."/>
            <person name="Frigard R.A."/>
            <person name="Pippel M."/>
            <person name="Attardo G.M."/>
            <person name="Benoit J.B."/>
            <person name="Bornberg-Bauer E."/>
            <person name="Tobe S.S."/>
        </authorList>
    </citation>
    <scope>NUCLEOTIDE SEQUENCE</scope>
    <source>
        <strain evidence="2">Stay&amp;Tobe</strain>
    </source>
</reference>
<protein>
    <recommendedName>
        <fullName evidence="1">SMC hinge domain-containing protein</fullName>
    </recommendedName>
</protein>
<dbReference type="Proteomes" id="UP001233999">
    <property type="component" value="Unassembled WGS sequence"/>
</dbReference>
<evidence type="ECO:0000313" key="2">
    <source>
        <dbReference type="EMBL" id="KAJ9583027.1"/>
    </source>
</evidence>